<gene>
    <name evidence="9" type="ORF">AYP45_13850</name>
</gene>
<dbReference type="InterPro" id="IPR029063">
    <property type="entry name" value="SAM-dependent_MTases_sf"/>
</dbReference>
<dbReference type="InterPro" id="IPR051537">
    <property type="entry name" value="DNA_Adenine_Mtase"/>
</dbReference>
<dbReference type="Gene3D" id="1.20.1260.30">
    <property type="match status" value="1"/>
</dbReference>
<dbReference type="SUPFAM" id="SSF53335">
    <property type="entry name" value="S-adenosyl-L-methionine-dependent methyltransferases"/>
    <property type="match status" value="1"/>
</dbReference>
<sequence>MGRSTVHYADNETNNILKRLHNKLRPAGTPVERVEYIIELLLLRIFEAKLKQDGTFTPLRRLFEGENYRLLFSHLLSLTGDQVLSELNKNIFPFYASILTNARQVISGNMPTKMQDQLVLMEEVFANSNFTNNVKGGVIAEVIGLVNEIDEQWVLKTDLLGDAIESALSETGGTKDLGLYRTPDHIRKMMVEMVDPDFIDTIFDPACGTSGFLFNAYEYVIEKARKTRRFPPEHIANQFYRAGIGGIEYQGRIRKMAAVNMYIRGLNPHNIAQGDSLKMYDPSSDAGSKSVVIANPPFGAERDQPAYPNVWEEYSRESETTILFVKLMFDLLKQGGRCAVVVSEGFLTWGQNSACALRKLLLNEANLRAIISLPQGVFVSKGGQGAKTSILYFEKGQPTDLSLQPAGTSFVWYYKIENDGFSMGTNRKPIEGSQIPQLLEIFKEIKQGKRPKDTRHSFCIPKEWIETLDPRVAERIKKEVKERFTQKNKARREKLLAGLDKKTCQRQIEQGDV</sequence>
<protein>
    <recommendedName>
        <fullName evidence="2">site-specific DNA-methyltransferase (adenine-specific)</fullName>
        <ecNumber evidence="2">2.1.1.72</ecNumber>
    </recommendedName>
</protein>
<comment type="caution">
    <text evidence="9">The sequence shown here is derived from an EMBL/GenBank/DDBJ whole genome shotgun (WGS) entry which is preliminary data.</text>
</comment>
<dbReference type="GO" id="GO:0008170">
    <property type="term" value="F:N-methyltransferase activity"/>
    <property type="evidence" value="ECO:0007669"/>
    <property type="project" value="InterPro"/>
</dbReference>
<comment type="catalytic activity">
    <reaction evidence="7">
        <text>a 2'-deoxyadenosine in DNA + S-adenosyl-L-methionine = an N(6)-methyl-2'-deoxyadenosine in DNA + S-adenosyl-L-homocysteine + H(+)</text>
        <dbReference type="Rhea" id="RHEA:15197"/>
        <dbReference type="Rhea" id="RHEA-COMP:12418"/>
        <dbReference type="Rhea" id="RHEA-COMP:12419"/>
        <dbReference type="ChEBI" id="CHEBI:15378"/>
        <dbReference type="ChEBI" id="CHEBI:57856"/>
        <dbReference type="ChEBI" id="CHEBI:59789"/>
        <dbReference type="ChEBI" id="CHEBI:90615"/>
        <dbReference type="ChEBI" id="CHEBI:90616"/>
        <dbReference type="EC" id="2.1.1.72"/>
    </reaction>
</comment>
<keyword evidence="3" id="KW-0489">Methyltransferase</keyword>
<evidence type="ECO:0000256" key="6">
    <source>
        <dbReference type="ARBA" id="ARBA00022747"/>
    </source>
</evidence>
<dbReference type="AlphaFoldDB" id="A0A1V4AR71"/>
<dbReference type="STRING" id="1004156.AYP45_13850"/>
<evidence type="ECO:0000256" key="3">
    <source>
        <dbReference type="ARBA" id="ARBA00022603"/>
    </source>
</evidence>
<dbReference type="InterPro" id="IPR003356">
    <property type="entry name" value="DNA_methylase_A-5"/>
</dbReference>
<keyword evidence="5" id="KW-0949">S-adenosyl-L-methionine</keyword>
<comment type="similarity">
    <text evidence="1">Belongs to the N(4)/N(6)-methyltransferase family.</text>
</comment>
<organism evidence="9 10">
    <name type="scientific">Candidatus Brocadia carolinensis</name>
    <dbReference type="NCBI Taxonomy" id="1004156"/>
    <lineage>
        <taxon>Bacteria</taxon>
        <taxon>Pseudomonadati</taxon>
        <taxon>Planctomycetota</taxon>
        <taxon>Candidatus Brocadiia</taxon>
        <taxon>Candidatus Brocadiales</taxon>
        <taxon>Candidatus Brocadiaceae</taxon>
        <taxon>Candidatus Brocadia</taxon>
    </lineage>
</organism>
<evidence type="ECO:0000256" key="4">
    <source>
        <dbReference type="ARBA" id="ARBA00022679"/>
    </source>
</evidence>
<evidence type="ECO:0000313" key="10">
    <source>
        <dbReference type="Proteomes" id="UP000189681"/>
    </source>
</evidence>
<keyword evidence="4" id="KW-0808">Transferase</keyword>
<evidence type="ECO:0000256" key="1">
    <source>
        <dbReference type="ARBA" id="ARBA00006594"/>
    </source>
</evidence>
<proteinExistence type="inferred from homology"/>
<dbReference type="Proteomes" id="UP000189681">
    <property type="component" value="Unassembled WGS sequence"/>
</dbReference>
<name>A0A1V4AR71_9BACT</name>
<evidence type="ECO:0000256" key="5">
    <source>
        <dbReference type="ARBA" id="ARBA00022691"/>
    </source>
</evidence>
<dbReference type="Pfam" id="PF02384">
    <property type="entry name" value="N6_Mtase"/>
    <property type="match status" value="1"/>
</dbReference>
<dbReference type="GO" id="GO:0009007">
    <property type="term" value="F:site-specific DNA-methyltransferase (adenine-specific) activity"/>
    <property type="evidence" value="ECO:0007669"/>
    <property type="project" value="UniProtKB-EC"/>
</dbReference>
<dbReference type="Gene3D" id="3.40.50.150">
    <property type="entry name" value="Vaccinia Virus protein VP39"/>
    <property type="match status" value="1"/>
</dbReference>
<dbReference type="PANTHER" id="PTHR42933">
    <property type="entry name" value="SLR6095 PROTEIN"/>
    <property type="match status" value="1"/>
</dbReference>
<feature type="domain" description="DNA methylase adenine-specific" evidence="8">
    <location>
        <begin position="157"/>
        <end position="447"/>
    </location>
</feature>
<keyword evidence="6" id="KW-0680">Restriction system</keyword>
<dbReference type="PRINTS" id="PR00507">
    <property type="entry name" value="N12N6MTFRASE"/>
</dbReference>
<dbReference type="GO" id="GO:0032259">
    <property type="term" value="P:methylation"/>
    <property type="evidence" value="ECO:0007669"/>
    <property type="project" value="UniProtKB-KW"/>
</dbReference>
<dbReference type="GO" id="GO:0003677">
    <property type="term" value="F:DNA binding"/>
    <property type="evidence" value="ECO:0007669"/>
    <property type="project" value="InterPro"/>
</dbReference>
<dbReference type="EC" id="2.1.1.72" evidence="2"/>
<accession>A0A1V4AR71</accession>
<reference evidence="9 10" key="1">
    <citation type="journal article" date="2017" name="Water Res.">
        <title>Discovery and metagenomic analysis of an anammox bacterial enrichment related to Candidatus "Brocadia caroliniensis" in a full-scale glycerol-fed nitritation-denitritation separate centrate treatment process.</title>
        <authorList>
            <person name="Park H."/>
            <person name="Brotto A.C."/>
            <person name="van Loosdrecht M.C."/>
            <person name="Chandran K."/>
        </authorList>
    </citation>
    <scope>NUCLEOTIDE SEQUENCE [LARGE SCALE GENOMIC DNA]</scope>
    <source>
        <strain evidence="9">26THWARD</strain>
    </source>
</reference>
<evidence type="ECO:0000259" key="8">
    <source>
        <dbReference type="Pfam" id="PF02384"/>
    </source>
</evidence>
<evidence type="ECO:0000256" key="2">
    <source>
        <dbReference type="ARBA" id="ARBA00011900"/>
    </source>
</evidence>
<dbReference type="EMBL" id="AYTS01000129">
    <property type="protein sequence ID" value="OOP55591.1"/>
    <property type="molecule type" value="Genomic_DNA"/>
</dbReference>
<dbReference type="GO" id="GO:0009307">
    <property type="term" value="P:DNA restriction-modification system"/>
    <property type="evidence" value="ECO:0007669"/>
    <property type="project" value="UniProtKB-KW"/>
</dbReference>
<dbReference type="InterPro" id="IPR038333">
    <property type="entry name" value="T1MK-like_N_sf"/>
</dbReference>
<evidence type="ECO:0000313" key="9">
    <source>
        <dbReference type="EMBL" id="OOP55591.1"/>
    </source>
</evidence>
<evidence type="ECO:0000256" key="7">
    <source>
        <dbReference type="ARBA" id="ARBA00047942"/>
    </source>
</evidence>
<dbReference type="PANTHER" id="PTHR42933:SF3">
    <property type="entry name" value="TYPE I RESTRICTION ENZYME MJAVIII METHYLASE SUBUNIT"/>
    <property type="match status" value="1"/>
</dbReference>